<evidence type="ECO:0000259" key="2">
    <source>
        <dbReference type="Pfam" id="PF04982"/>
    </source>
</evidence>
<dbReference type="InterPro" id="IPR058581">
    <property type="entry name" value="TM_HPP"/>
</dbReference>
<feature type="transmembrane region" description="Helical" evidence="1">
    <location>
        <begin position="47"/>
        <end position="68"/>
    </location>
</feature>
<dbReference type="InterPro" id="IPR007065">
    <property type="entry name" value="HPP"/>
</dbReference>
<dbReference type="EMBL" id="BROH01000005">
    <property type="protein sequence ID" value="GKY88221.1"/>
    <property type="molecule type" value="Genomic_DNA"/>
</dbReference>
<proteinExistence type="predicted"/>
<feature type="domain" description="HPP transmembrane region" evidence="2">
    <location>
        <begin position="12"/>
        <end position="169"/>
    </location>
</feature>
<gene>
    <name evidence="3" type="ORF">STA1M1_20900</name>
</gene>
<evidence type="ECO:0000256" key="1">
    <source>
        <dbReference type="SAM" id="Phobius"/>
    </source>
</evidence>
<name>A0ABQ5LV61_9RHOB</name>
<organism evidence="3 4">
    <name type="scientific">Sinisalibacter aestuarii</name>
    <dbReference type="NCBI Taxonomy" id="2949426"/>
    <lineage>
        <taxon>Bacteria</taxon>
        <taxon>Pseudomonadati</taxon>
        <taxon>Pseudomonadota</taxon>
        <taxon>Alphaproteobacteria</taxon>
        <taxon>Rhodobacterales</taxon>
        <taxon>Roseobacteraceae</taxon>
        <taxon>Sinisalibacter</taxon>
    </lineage>
</organism>
<accession>A0ABQ5LV61</accession>
<dbReference type="RefSeq" id="WP_281842266.1">
    <property type="nucleotide sequence ID" value="NZ_BROH01000005.1"/>
</dbReference>
<feature type="transmembrane region" description="Helical" evidence="1">
    <location>
        <begin position="80"/>
        <end position="108"/>
    </location>
</feature>
<comment type="caution">
    <text evidence="3">The sequence shown here is derived from an EMBL/GenBank/DDBJ whole genome shotgun (WGS) entry which is preliminary data.</text>
</comment>
<dbReference type="Proteomes" id="UP001144205">
    <property type="component" value="Unassembled WGS sequence"/>
</dbReference>
<keyword evidence="1" id="KW-0812">Transmembrane</keyword>
<evidence type="ECO:0000313" key="3">
    <source>
        <dbReference type="EMBL" id="GKY88221.1"/>
    </source>
</evidence>
<keyword evidence="1" id="KW-1133">Transmembrane helix</keyword>
<feature type="transmembrane region" description="Helical" evidence="1">
    <location>
        <begin position="15"/>
        <end position="35"/>
    </location>
</feature>
<evidence type="ECO:0000313" key="4">
    <source>
        <dbReference type="Proteomes" id="UP001144205"/>
    </source>
</evidence>
<keyword evidence="1" id="KW-0472">Membrane</keyword>
<dbReference type="PANTHER" id="PTHR33741">
    <property type="entry name" value="TRANSMEMBRANE PROTEIN DDB_G0269096-RELATED"/>
    <property type="match status" value="1"/>
</dbReference>
<dbReference type="PANTHER" id="PTHR33741:SF5">
    <property type="entry name" value="TRANSMEMBRANE PROTEIN DDB_G0269096-RELATED"/>
    <property type="match status" value="1"/>
</dbReference>
<sequence length="173" mass="17751">MSTAQRHHHSARPSIQTAALSLVGGFLGIAAIGLIDQFVLQDNDLTFVIGAFGATAVLVFGAPGSPFAQPWNVIVGHVTSALIGVAVFQLFGAGWFAAALAVSLAIAAMQMSRSLHPPGGASALIAVAGSSGVHDLGFLYPLFPVGAGALVLIGVALVVNNLSAHRPWPIFWY</sequence>
<reference evidence="3" key="1">
    <citation type="journal article" date="2023" name="Int. J. Syst. Evol. Microbiol.">
        <title>Sinisalibacter aestuarii sp. nov., isolated from estuarine sediment of the Arakawa River.</title>
        <authorList>
            <person name="Arafat S.T."/>
            <person name="Hirano S."/>
            <person name="Sato A."/>
            <person name="Takeuchi K."/>
            <person name="Yasuda T."/>
            <person name="Terahara T."/>
            <person name="Hamada M."/>
            <person name="Kobayashi T."/>
        </authorList>
    </citation>
    <scope>NUCLEOTIDE SEQUENCE</scope>
    <source>
        <strain evidence="3">B-399</strain>
    </source>
</reference>
<keyword evidence="4" id="KW-1185">Reference proteome</keyword>
<protein>
    <submittedName>
        <fullName evidence="3">Membrane protein</fullName>
    </submittedName>
</protein>
<feature type="transmembrane region" description="Helical" evidence="1">
    <location>
        <begin position="139"/>
        <end position="159"/>
    </location>
</feature>
<dbReference type="Pfam" id="PF04982">
    <property type="entry name" value="TM_HPP"/>
    <property type="match status" value="1"/>
</dbReference>